<evidence type="ECO:0000256" key="6">
    <source>
        <dbReference type="ARBA" id="ARBA00023002"/>
    </source>
</evidence>
<evidence type="ECO:0000256" key="2">
    <source>
        <dbReference type="ARBA" id="ARBA00009723"/>
    </source>
</evidence>
<evidence type="ECO:0000256" key="3">
    <source>
        <dbReference type="ARBA" id="ARBA00011738"/>
    </source>
</evidence>
<sequence>MHVVVNAAQSVDGKLATRRREQLRISGPEDFDRVDRVRAAADAVLVGVGTVLADDPHLTLDEEDRRVERLRNGRPGDPARVVIDSTGRTPTDARILDDAAATYLLVSAATDRERREALADAGAEVIVAGEERVDVAEGVDRLAERGVDRLMVEGGGEVIFSCFEAGVVDELHVYVGSLVIGGRDAPTLADGAGFTEGFPDLTLTGTERFDDGVVLSYAVGGDGESCER</sequence>
<dbReference type="InterPro" id="IPR050765">
    <property type="entry name" value="Riboflavin_Biosynth_HTPR"/>
</dbReference>
<dbReference type="Pfam" id="PF01872">
    <property type="entry name" value="RibD_C"/>
    <property type="match status" value="1"/>
</dbReference>
<dbReference type="EC" id="1.1.1.302" evidence="9"/>
<keyword evidence="4" id="KW-0686">Riboflavin biosynthesis</keyword>
<keyword evidence="5" id="KW-0521">NADP</keyword>
<gene>
    <name evidence="11" type="ORF">AMR74_08890</name>
</gene>
<dbReference type="Gene3D" id="3.40.430.10">
    <property type="entry name" value="Dihydrofolate Reductase, subunit A"/>
    <property type="match status" value="1"/>
</dbReference>
<reference evidence="11 12" key="1">
    <citation type="submission" date="2015-08" db="EMBL/GenBank/DDBJ databases">
        <title>Genomes of Isolates from Cabo Rojo, PR.</title>
        <authorList>
            <person name="Sanchez-Nieves R.L."/>
            <person name="Montalvo-Rodriguez R."/>
        </authorList>
    </citation>
    <scope>NUCLEOTIDE SEQUENCE [LARGE SCALE GENOMIC DNA]</scope>
    <source>
        <strain evidence="11 12">5</strain>
    </source>
</reference>
<dbReference type="Proteomes" id="UP000037747">
    <property type="component" value="Unassembled WGS sequence"/>
</dbReference>
<feature type="domain" description="Bacterial bifunctional deaminase-reductase C-terminal" evidence="10">
    <location>
        <begin position="2"/>
        <end position="215"/>
    </location>
</feature>
<dbReference type="GO" id="GO:0050661">
    <property type="term" value="F:NADP binding"/>
    <property type="evidence" value="ECO:0007669"/>
    <property type="project" value="InterPro"/>
</dbReference>
<keyword evidence="6 11" id="KW-0560">Oxidoreductase</keyword>
<proteinExistence type="inferred from homology"/>
<dbReference type="EMBL" id="LIST01000003">
    <property type="protein sequence ID" value="KOX96797.1"/>
    <property type="molecule type" value="Genomic_DNA"/>
</dbReference>
<dbReference type="NCBIfam" id="TIGR00227">
    <property type="entry name" value="ribD_Cterm"/>
    <property type="match status" value="1"/>
</dbReference>
<protein>
    <recommendedName>
        <fullName evidence="9">2,5-diamino-6-(ribosylamino)-4(3H)-pyrimidinone 5'-phosphate reductase</fullName>
        <ecNumber evidence="9">1.1.1.302</ecNumber>
    </recommendedName>
</protein>
<dbReference type="PANTHER" id="PTHR38011:SF7">
    <property type="entry name" value="2,5-DIAMINO-6-RIBOSYLAMINO-4(3H)-PYRIMIDINONE 5'-PHOSPHATE REDUCTASE"/>
    <property type="match status" value="1"/>
</dbReference>
<comment type="catalytic activity">
    <reaction evidence="8">
        <text>2,5-diamino-6-(1-D-ribitylamino)pyrimidin-4(3H)-one 5'-phosphate + NADP(+) = 2,5-diamino-6-(1-D-ribosylamino)pyrimidin-4(3H)-one 5'-phosphate + NADPH + H(+)</text>
        <dbReference type="Rhea" id="RHEA:27278"/>
        <dbReference type="ChEBI" id="CHEBI:15378"/>
        <dbReference type="ChEBI" id="CHEBI:57783"/>
        <dbReference type="ChEBI" id="CHEBI:58349"/>
        <dbReference type="ChEBI" id="CHEBI:58890"/>
        <dbReference type="ChEBI" id="CHEBI:59545"/>
        <dbReference type="EC" id="1.1.1.302"/>
    </reaction>
</comment>
<dbReference type="RefSeq" id="WP_053771966.1">
    <property type="nucleotide sequence ID" value="NZ_LIST01000003.1"/>
</dbReference>
<organism evidence="11 12">
    <name type="scientific">Halorubrum tropicale</name>
    <dbReference type="NCBI Taxonomy" id="1765655"/>
    <lineage>
        <taxon>Archaea</taxon>
        <taxon>Methanobacteriati</taxon>
        <taxon>Methanobacteriota</taxon>
        <taxon>Stenosarchaea group</taxon>
        <taxon>Halobacteria</taxon>
        <taxon>Halobacteriales</taxon>
        <taxon>Haloferacaceae</taxon>
        <taxon>Halorubrum</taxon>
    </lineage>
</organism>
<keyword evidence="12" id="KW-1185">Reference proteome</keyword>
<comment type="catalytic activity">
    <reaction evidence="7">
        <text>2,5-diamino-6-(1-D-ribitylamino)pyrimidin-4(3H)-one 5'-phosphate + NAD(+) = 2,5-diamino-6-(1-D-ribosylamino)pyrimidin-4(3H)-one 5'-phosphate + NADH + H(+)</text>
        <dbReference type="Rhea" id="RHEA:27274"/>
        <dbReference type="ChEBI" id="CHEBI:15378"/>
        <dbReference type="ChEBI" id="CHEBI:57540"/>
        <dbReference type="ChEBI" id="CHEBI:57945"/>
        <dbReference type="ChEBI" id="CHEBI:58890"/>
        <dbReference type="ChEBI" id="CHEBI:59545"/>
        <dbReference type="EC" id="1.1.1.302"/>
    </reaction>
</comment>
<dbReference type="InterPro" id="IPR024072">
    <property type="entry name" value="DHFR-like_dom_sf"/>
</dbReference>
<evidence type="ECO:0000256" key="1">
    <source>
        <dbReference type="ARBA" id="ARBA00005104"/>
    </source>
</evidence>
<evidence type="ECO:0000256" key="9">
    <source>
        <dbReference type="NCBIfam" id="TIGR01508"/>
    </source>
</evidence>
<comment type="caution">
    <text evidence="11">The sequence shown here is derived from an EMBL/GenBank/DDBJ whole genome shotgun (WGS) entry which is preliminary data.</text>
</comment>
<dbReference type="PATRIC" id="fig|1705389.3.peg.2548"/>
<dbReference type="OrthoDB" id="10178at2157"/>
<evidence type="ECO:0000259" key="10">
    <source>
        <dbReference type="Pfam" id="PF01872"/>
    </source>
</evidence>
<evidence type="ECO:0000256" key="5">
    <source>
        <dbReference type="ARBA" id="ARBA00022857"/>
    </source>
</evidence>
<name>A0A0M9AQH2_9EURY</name>
<evidence type="ECO:0000256" key="8">
    <source>
        <dbReference type="ARBA" id="ARBA00049020"/>
    </source>
</evidence>
<dbReference type="UniPathway" id="UPA00275"/>
<dbReference type="InterPro" id="IPR006401">
    <property type="entry name" value="Rib_reduct_arc"/>
</dbReference>
<dbReference type="InterPro" id="IPR011549">
    <property type="entry name" value="RibD_C"/>
</dbReference>
<accession>A0A0M9AQH2</accession>
<comment type="pathway">
    <text evidence="1">Cofactor biosynthesis; riboflavin biosynthesis.</text>
</comment>
<dbReference type="InterPro" id="IPR002734">
    <property type="entry name" value="RibDG_C"/>
</dbReference>
<dbReference type="NCBIfam" id="TIGR01508">
    <property type="entry name" value="rib_reduct_arch"/>
    <property type="match status" value="1"/>
</dbReference>
<comment type="subunit">
    <text evidence="3">Homodimer.</text>
</comment>
<dbReference type="SUPFAM" id="SSF53597">
    <property type="entry name" value="Dihydrofolate reductase-like"/>
    <property type="match status" value="1"/>
</dbReference>
<comment type="similarity">
    <text evidence="2">Belongs to the HTP reductase family.</text>
</comment>
<dbReference type="PANTHER" id="PTHR38011">
    <property type="entry name" value="DIHYDROFOLATE REDUCTASE FAMILY PROTEIN (AFU_ORTHOLOGUE AFUA_8G06820)"/>
    <property type="match status" value="1"/>
</dbReference>
<evidence type="ECO:0000256" key="7">
    <source>
        <dbReference type="ARBA" id="ARBA00047550"/>
    </source>
</evidence>
<dbReference type="STRING" id="1765655.AMR74_08890"/>
<evidence type="ECO:0000256" key="4">
    <source>
        <dbReference type="ARBA" id="ARBA00022619"/>
    </source>
</evidence>
<evidence type="ECO:0000313" key="12">
    <source>
        <dbReference type="Proteomes" id="UP000037747"/>
    </source>
</evidence>
<evidence type="ECO:0000313" key="11">
    <source>
        <dbReference type="EMBL" id="KOX96797.1"/>
    </source>
</evidence>
<dbReference type="GO" id="GO:0008703">
    <property type="term" value="F:5-amino-6-(5-phosphoribosylamino)uracil reductase activity"/>
    <property type="evidence" value="ECO:0007669"/>
    <property type="project" value="InterPro"/>
</dbReference>
<dbReference type="AlphaFoldDB" id="A0A0M9AQH2"/>
<dbReference type="GO" id="GO:0009231">
    <property type="term" value="P:riboflavin biosynthetic process"/>
    <property type="evidence" value="ECO:0007669"/>
    <property type="project" value="UniProtKB-UniPathway"/>
</dbReference>